<dbReference type="EMBL" id="JARFVA010000002">
    <property type="protein sequence ID" value="MDF0707417.1"/>
    <property type="molecule type" value="Genomic_DNA"/>
</dbReference>
<evidence type="ECO:0000313" key="2">
    <source>
        <dbReference type="EMBL" id="MDF0707417.1"/>
    </source>
</evidence>
<name>A0ABT5XNF7_9FLAO</name>
<evidence type="ECO:0008006" key="4">
    <source>
        <dbReference type="Google" id="ProtNLM"/>
    </source>
</evidence>
<protein>
    <recommendedName>
        <fullName evidence="4">Secreted protein</fullName>
    </recommendedName>
</protein>
<dbReference type="Proteomes" id="UP001217083">
    <property type="component" value="Unassembled WGS sequence"/>
</dbReference>
<reference evidence="2 3" key="1">
    <citation type="submission" date="2023-03" db="EMBL/GenBank/DDBJ databases">
        <title>Muricauda XX sp. nov. and Muricauda XXX sp. nov., two novel species isolated from Okinawa Trough.</title>
        <authorList>
            <person name="Cao W."/>
            <person name="Deng X."/>
        </authorList>
    </citation>
    <scope>NUCLEOTIDE SEQUENCE [LARGE SCALE GENOMIC DNA]</scope>
    <source>
        <strain evidence="2 3">81s02</strain>
    </source>
</reference>
<evidence type="ECO:0000313" key="3">
    <source>
        <dbReference type="Proteomes" id="UP001217083"/>
    </source>
</evidence>
<dbReference type="RefSeq" id="WP_275614576.1">
    <property type="nucleotide sequence ID" value="NZ_JARFVA010000002.1"/>
</dbReference>
<accession>A0ABT5XNF7</accession>
<comment type="caution">
    <text evidence="2">The sequence shown here is derived from an EMBL/GenBank/DDBJ whole genome shotgun (WGS) entry which is preliminary data.</text>
</comment>
<gene>
    <name evidence="2" type="ORF">PY091_09330</name>
</gene>
<keyword evidence="1" id="KW-0732">Signal</keyword>
<organism evidence="2 3">
    <name type="scientific">Flagellimonas okinawensis</name>
    <dbReference type="NCBI Taxonomy" id="3031324"/>
    <lineage>
        <taxon>Bacteria</taxon>
        <taxon>Pseudomonadati</taxon>
        <taxon>Bacteroidota</taxon>
        <taxon>Flavobacteriia</taxon>
        <taxon>Flavobacteriales</taxon>
        <taxon>Flavobacteriaceae</taxon>
        <taxon>Flagellimonas</taxon>
    </lineage>
</organism>
<feature type="chain" id="PRO_5047137746" description="Secreted protein" evidence="1">
    <location>
        <begin position="22"/>
        <end position="111"/>
    </location>
</feature>
<proteinExistence type="predicted"/>
<evidence type="ECO:0000256" key="1">
    <source>
        <dbReference type="SAM" id="SignalP"/>
    </source>
</evidence>
<sequence length="111" mass="12211">MTSKKVHTIILISLFCGFVSAQSSEITKRRDRGTIAKTAEQVDQVDQTVQKTSKDIDQTVEGIDSTIEGAKETVEKVGSIWQELSENVRGPFQVTSMGENNIAVRLPTKAE</sequence>
<keyword evidence="3" id="KW-1185">Reference proteome</keyword>
<feature type="signal peptide" evidence="1">
    <location>
        <begin position="1"/>
        <end position="21"/>
    </location>
</feature>